<evidence type="ECO:0000313" key="2">
    <source>
        <dbReference type="Proteomes" id="UP000032430"/>
    </source>
</evidence>
<dbReference type="Proteomes" id="UP000032430">
    <property type="component" value="Chromosome I"/>
</dbReference>
<keyword evidence="2" id="KW-1185">Reference proteome</keyword>
<proteinExistence type="predicted"/>
<dbReference type="AlphaFoldDB" id="A0A098G248"/>
<dbReference type="HOGENOM" id="CLU_2666593_0_0_6"/>
<dbReference type="KEGG" id="lfa:LFA_0087"/>
<gene>
    <name evidence="1" type="ORF">LFA_0087</name>
</gene>
<reference evidence="2" key="1">
    <citation type="submission" date="2014-09" db="EMBL/GenBank/DDBJ databases">
        <authorList>
            <person name="Gomez-Valero L."/>
        </authorList>
    </citation>
    <scope>NUCLEOTIDE SEQUENCE [LARGE SCALE GENOMIC DNA]</scope>
    <source>
        <strain evidence="2">ATCC700992</strain>
    </source>
</reference>
<dbReference type="RefSeq" id="WP_045094433.1">
    <property type="nucleotide sequence ID" value="NZ_LN614827.1"/>
</dbReference>
<organism evidence="1 2">
    <name type="scientific">Legionella fallonii LLAP-10</name>
    <dbReference type="NCBI Taxonomy" id="1212491"/>
    <lineage>
        <taxon>Bacteria</taxon>
        <taxon>Pseudomonadati</taxon>
        <taxon>Pseudomonadota</taxon>
        <taxon>Gammaproteobacteria</taxon>
        <taxon>Legionellales</taxon>
        <taxon>Legionellaceae</taxon>
        <taxon>Legionella</taxon>
    </lineage>
</organism>
<dbReference type="STRING" id="1212491.LFA_0087"/>
<sequence>MGCKKNATQPTELIGIAIRLAYQIRLAMNDAPLLVVSSDLMLNVVNRWVAKKRNPTYGADWDSNPVNLSDKIGHE</sequence>
<evidence type="ECO:0000313" key="1">
    <source>
        <dbReference type="EMBL" id="CEG55570.1"/>
    </source>
</evidence>
<dbReference type="EMBL" id="LN614827">
    <property type="protein sequence ID" value="CEG55570.1"/>
    <property type="molecule type" value="Genomic_DNA"/>
</dbReference>
<accession>A0A098G248</accession>
<protein>
    <submittedName>
        <fullName evidence="1">Uncharacterized protein</fullName>
    </submittedName>
</protein>
<name>A0A098G248_9GAMM</name>